<reference evidence="27 28" key="1">
    <citation type="journal article" date="2010" name="J. Bacteriol.">
        <title>Genome sequence of Fulvimarina pelagi HTCC2506T, a Mn(II)-oxidizing alphaproteobacterium possessing an aerobic anoxygenic photosynthetic gene cluster and Xanthorhodopsin.</title>
        <authorList>
            <person name="Kang I."/>
            <person name="Oh H.M."/>
            <person name="Lim S.I."/>
            <person name="Ferriera S."/>
            <person name="Giovannoni S.J."/>
            <person name="Cho J.C."/>
        </authorList>
    </citation>
    <scope>NUCLEOTIDE SEQUENCE [LARGE SCALE GENOMIC DNA]</scope>
    <source>
        <strain evidence="27 28">HTCC2506</strain>
    </source>
</reference>
<keyword evidence="11" id="KW-0328">Glycosyltransferase</keyword>
<evidence type="ECO:0000256" key="2">
    <source>
        <dbReference type="ARBA" id="ARBA00004752"/>
    </source>
</evidence>
<dbReference type="Pfam" id="PF07886">
    <property type="entry name" value="BA14K"/>
    <property type="match status" value="1"/>
</dbReference>
<dbReference type="eggNOG" id="COG0744">
    <property type="taxonomic scope" value="Bacteria"/>
</dbReference>
<keyword evidence="15" id="KW-0133">Cell shape</keyword>
<dbReference type="UniPathway" id="UPA00219"/>
<dbReference type="Gene3D" id="3.40.710.10">
    <property type="entry name" value="DD-peptidase/beta-lactamase superfamily"/>
    <property type="match status" value="1"/>
</dbReference>
<dbReference type="GO" id="GO:0030246">
    <property type="term" value="F:carbohydrate binding"/>
    <property type="evidence" value="ECO:0007669"/>
    <property type="project" value="UniProtKB-KW"/>
</dbReference>
<dbReference type="GO" id="GO:0016020">
    <property type="term" value="C:membrane"/>
    <property type="evidence" value="ECO:0007669"/>
    <property type="project" value="UniProtKB-SubCell"/>
</dbReference>
<dbReference type="PANTHER" id="PTHR32282">
    <property type="entry name" value="BINDING PROTEIN TRANSPEPTIDASE, PUTATIVE-RELATED"/>
    <property type="match status" value="1"/>
</dbReference>
<dbReference type="Gene3D" id="1.10.3810.10">
    <property type="entry name" value="Biosynthetic peptidoglycan transglycosylase-like"/>
    <property type="match status" value="1"/>
</dbReference>
<keyword evidence="28" id="KW-1185">Reference proteome</keyword>
<keyword evidence="24" id="KW-0812">Transmembrane</keyword>
<evidence type="ECO:0000256" key="16">
    <source>
        <dbReference type="ARBA" id="ARBA00022984"/>
    </source>
</evidence>
<feature type="region of interest" description="Disordered" evidence="23">
    <location>
        <begin position="680"/>
        <end position="721"/>
    </location>
</feature>
<dbReference type="GO" id="GO:0008658">
    <property type="term" value="F:penicillin binding"/>
    <property type="evidence" value="ECO:0007669"/>
    <property type="project" value="InterPro"/>
</dbReference>
<dbReference type="EC" id="2.4.99.28" evidence="21"/>
<dbReference type="GO" id="GO:0008360">
    <property type="term" value="P:regulation of cell shape"/>
    <property type="evidence" value="ECO:0007669"/>
    <property type="project" value="UniProtKB-KW"/>
</dbReference>
<evidence type="ECO:0000256" key="15">
    <source>
        <dbReference type="ARBA" id="ARBA00022960"/>
    </source>
</evidence>
<dbReference type="NCBIfam" id="TIGR02074">
    <property type="entry name" value="PBP_1a_fam"/>
    <property type="match status" value="1"/>
</dbReference>
<dbReference type="GO" id="GO:0009002">
    <property type="term" value="F:serine-type D-Ala-D-Ala carboxypeptidase activity"/>
    <property type="evidence" value="ECO:0007669"/>
    <property type="project" value="UniProtKB-EC"/>
</dbReference>
<evidence type="ECO:0000259" key="26">
    <source>
        <dbReference type="Pfam" id="PF00912"/>
    </source>
</evidence>
<dbReference type="STRING" id="217511.GCA_001463845_01955"/>
<comment type="function">
    <text evidence="19">Has immunoglobulin-binding and hemagglutination properties, and can bind to mannose. Essential for virulence. May be involved in LPS biosynthesis or polysaccharide transport.</text>
</comment>
<sequence length="754" mass="81594">METEMPRSRARDESRAAPSTREAFGTLYRALAADAARGGRAFAGWARRTTVILGKKSATWAKLFAQKLRSSSARIPRGRPGTGSAFRWPALRMPKLSRSSWTKARAFKYAAIGLVSAVIIVAAFAAYVLRGVPYTEILAGSSQPIITLTTADGEPLIQRGAYQGAYTPLEAFPEHLTDAVVSIEDRRFFSHGGLDYRGIGRALVANVSEGEVVEGGSTITQQLLKILYLERERTFMRKAQEFFLAYWLESNLSKEEILTRYLNNIYLGAGATGVPAAARIYFNKEVGELDVAESALLAGLIHSPSQLNPFVNLDGAKARAKLVLAAMRDTGRLDDTQAGVAMLDATRLDPQRPEADGGSWFADWVMEDAREVAGPFRGGVSFRTTLDPRLQEIAQTIVARELDENGEESGVSQASMVALRPDGAVVAMIGGRDYEASQFNRAFQAKRQPGSTFKLFVYFAALKAGMSPRDRIEDAPIEVSGWSPENYSGGYSGRVRMADAFARSLNAATARLAMEVGIENVVGAARELGIDAPLEAVPSLALGTSEVSLVDLTGAYASVRAGVAPVEPWGIASFGIEDSDRTFRIGPGKQPTSDLSPYQEPLVGMLRRVVERGTGEAAQLDGFAAGKTGTSQESRDAWFVGFNEELTVGVWVGNDDGTPMNEVTGGGLPARIWRAFMEEASGESAAAQTQEDDGEKEPRSGRSAPESITELVRGSAEPEPQQCNVRACSRAYRSFRVSDCTFQPYRGPRKLCDR</sequence>
<dbReference type="PANTHER" id="PTHR32282:SF33">
    <property type="entry name" value="PEPTIDOGLYCAN GLYCOSYLTRANSFERASE"/>
    <property type="match status" value="1"/>
</dbReference>
<dbReference type="EMBL" id="AATP01000005">
    <property type="protein sequence ID" value="EAU40874.1"/>
    <property type="molecule type" value="Genomic_DNA"/>
</dbReference>
<feature type="domain" description="Penicillin-binding protein transpeptidase" evidence="25">
    <location>
        <begin position="417"/>
        <end position="677"/>
    </location>
</feature>
<keyword evidence="24" id="KW-1133">Transmembrane helix</keyword>
<keyword evidence="13" id="KW-0430">Lectin</keyword>
<evidence type="ECO:0000313" key="28">
    <source>
        <dbReference type="Proteomes" id="UP000004310"/>
    </source>
</evidence>
<keyword evidence="9" id="KW-0121">Carboxypeptidase</keyword>
<dbReference type="GO" id="GO:0030288">
    <property type="term" value="C:outer membrane-bounded periplasmic space"/>
    <property type="evidence" value="ECO:0007669"/>
    <property type="project" value="TreeGrafter"/>
</dbReference>
<proteinExistence type="inferred from homology"/>
<evidence type="ECO:0000313" key="27">
    <source>
        <dbReference type="EMBL" id="EAU40874.1"/>
    </source>
</evidence>
<comment type="similarity">
    <text evidence="4">In the N-terminal section; belongs to the glycosyltransferase 51 family.</text>
</comment>
<dbReference type="FunFam" id="1.10.3810.10:FF:000001">
    <property type="entry name" value="Penicillin-binding protein 1A"/>
    <property type="match status" value="1"/>
</dbReference>
<keyword evidence="24" id="KW-0472">Membrane</keyword>
<dbReference type="InterPro" id="IPR050396">
    <property type="entry name" value="Glycosyltr_51/Transpeptidase"/>
</dbReference>
<evidence type="ECO:0000256" key="20">
    <source>
        <dbReference type="ARBA" id="ARBA00034000"/>
    </source>
</evidence>
<dbReference type="AlphaFoldDB" id="Q0G0W5"/>
<dbReference type="Proteomes" id="UP000004310">
    <property type="component" value="Unassembled WGS sequence"/>
</dbReference>
<dbReference type="InterPro" id="IPR036950">
    <property type="entry name" value="PBP_transglycosylase"/>
</dbReference>
<dbReference type="InterPro" id="IPR001460">
    <property type="entry name" value="PCN-bd_Tpept"/>
</dbReference>
<evidence type="ECO:0000256" key="8">
    <source>
        <dbReference type="ARBA" id="ARBA00022475"/>
    </source>
</evidence>
<comment type="pathway">
    <text evidence="2">Cell wall biogenesis; peptidoglycan biosynthesis.</text>
</comment>
<evidence type="ECO:0000256" key="10">
    <source>
        <dbReference type="ARBA" id="ARBA00022670"/>
    </source>
</evidence>
<feature type="transmembrane region" description="Helical" evidence="24">
    <location>
        <begin position="106"/>
        <end position="129"/>
    </location>
</feature>
<evidence type="ECO:0000256" key="11">
    <source>
        <dbReference type="ARBA" id="ARBA00022676"/>
    </source>
</evidence>
<evidence type="ECO:0000256" key="6">
    <source>
        <dbReference type="ARBA" id="ARBA00012448"/>
    </source>
</evidence>
<evidence type="ECO:0000256" key="22">
    <source>
        <dbReference type="ARBA" id="ARBA00049902"/>
    </source>
</evidence>
<dbReference type="GO" id="GO:0071555">
    <property type="term" value="P:cell wall organization"/>
    <property type="evidence" value="ECO:0007669"/>
    <property type="project" value="UniProtKB-KW"/>
</dbReference>
<dbReference type="EC" id="3.4.16.4" evidence="6"/>
<evidence type="ECO:0000256" key="21">
    <source>
        <dbReference type="ARBA" id="ARBA00044770"/>
    </source>
</evidence>
<evidence type="ECO:0000256" key="17">
    <source>
        <dbReference type="ARBA" id="ARBA00023268"/>
    </source>
</evidence>
<evidence type="ECO:0000256" key="18">
    <source>
        <dbReference type="ARBA" id="ARBA00023316"/>
    </source>
</evidence>
<keyword evidence="10" id="KW-0645">Protease</keyword>
<accession>Q0G0W5</accession>
<dbReference type="GO" id="GO:0008955">
    <property type="term" value="F:peptidoglycan glycosyltransferase activity"/>
    <property type="evidence" value="ECO:0007669"/>
    <property type="project" value="UniProtKB-EC"/>
</dbReference>
<dbReference type="Pfam" id="PF00912">
    <property type="entry name" value="Transgly"/>
    <property type="match status" value="1"/>
</dbReference>
<feature type="domain" description="Glycosyl transferase family 51" evidence="26">
    <location>
        <begin position="161"/>
        <end position="327"/>
    </location>
</feature>
<comment type="catalytic activity">
    <reaction evidence="20">
        <text>Preferential cleavage: (Ac)2-L-Lys-D-Ala-|-D-Ala. Also transpeptidation of peptidyl-alanyl moieties that are N-acyl substituents of D-alanine.</text>
        <dbReference type="EC" id="3.4.16.4"/>
    </reaction>
</comment>
<evidence type="ECO:0000256" key="19">
    <source>
        <dbReference type="ARBA" id="ARBA00025321"/>
    </source>
</evidence>
<keyword evidence="14" id="KW-0378">Hydrolase</keyword>
<comment type="subcellular location">
    <subcellularLocation>
        <location evidence="1">Membrane</location>
        <topology evidence="1">Single-pass membrane protein</topology>
    </subcellularLocation>
</comment>
<evidence type="ECO:0000256" key="12">
    <source>
        <dbReference type="ARBA" id="ARBA00022679"/>
    </source>
</evidence>
<evidence type="ECO:0000259" key="25">
    <source>
        <dbReference type="Pfam" id="PF00905"/>
    </source>
</evidence>
<dbReference type="InterPro" id="IPR023346">
    <property type="entry name" value="Lysozyme-like_dom_sf"/>
</dbReference>
<evidence type="ECO:0000256" key="4">
    <source>
        <dbReference type="ARBA" id="ARBA00007739"/>
    </source>
</evidence>
<evidence type="ECO:0000256" key="9">
    <source>
        <dbReference type="ARBA" id="ARBA00022645"/>
    </source>
</evidence>
<gene>
    <name evidence="27" type="ORF">FP2506_18339</name>
</gene>
<evidence type="ECO:0000256" key="7">
    <source>
        <dbReference type="ARBA" id="ARBA00020552"/>
    </source>
</evidence>
<name>Q0G0W5_9HYPH</name>
<protein>
    <recommendedName>
        <fullName evidence="7">Lectin-like protein BA14k</fullName>
        <ecNumber evidence="21">2.4.99.28</ecNumber>
        <ecNumber evidence="6">3.4.16.4</ecNumber>
    </recommendedName>
</protein>
<keyword evidence="18" id="KW-0961">Cell wall biogenesis/degradation</keyword>
<evidence type="ECO:0000256" key="24">
    <source>
        <dbReference type="SAM" id="Phobius"/>
    </source>
</evidence>
<evidence type="ECO:0000256" key="3">
    <source>
        <dbReference type="ARBA" id="ARBA00007090"/>
    </source>
</evidence>
<comment type="similarity">
    <text evidence="5">Belongs to the BA14k family.</text>
</comment>
<comment type="caution">
    <text evidence="27">The sequence shown here is derived from an EMBL/GenBank/DDBJ whole genome shotgun (WGS) entry which is preliminary data.</text>
</comment>
<organism evidence="27 28">
    <name type="scientific">Fulvimarina pelagi HTCC2506</name>
    <dbReference type="NCBI Taxonomy" id="314231"/>
    <lineage>
        <taxon>Bacteria</taxon>
        <taxon>Pseudomonadati</taxon>
        <taxon>Pseudomonadota</taxon>
        <taxon>Alphaproteobacteria</taxon>
        <taxon>Hyphomicrobiales</taxon>
        <taxon>Aurantimonadaceae</taxon>
        <taxon>Fulvimarina</taxon>
    </lineage>
</organism>
<evidence type="ECO:0000256" key="23">
    <source>
        <dbReference type="SAM" id="MobiDB-lite"/>
    </source>
</evidence>
<dbReference type="HOGENOM" id="CLU_006354_2_7_5"/>
<evidence type="ECO:0000256" key="5">
    <source>
        <dbReference type="ARBA" id="ARBA00010270"/>
    </source>
</evidence>
<comment type="catalytic activity">
    <reaction evidence="22">
        <text>[GlcNAc-(1-&gt;4)-Mur2Ac(oyl-L-Ala-gamma-D-Glu-L-Lys-D-Ala-D-Ala)](n)-di-trans,octa-cis-undecaprenyl diphosphate + beta-D-GlcNAc-(1-&gt;4)-Mur2Ac(oyl-L-Ala-gamma-D-Glu-L-Lys-D-Ala-D-Ala)-di-trans,octa-cis-undecaprenyl diphosphate = [GlcNAc-(1-&gt;4)-Mur2Ac(oyl-L-Ala-gamma-D-Glu-L-Lys-D-Ala-D-Ala)](n+1)-di-trans,octa-cis-undecaprenyl diphosphate + di-trans,octa-cis-undecaprenyl diphosphate + H(+)</text>
        <dbReference type="Rhea" id="RHEA:23708"/>
        <dbReference type="Rhea" id="RHEA-COMP:9602"/>
        <dbReference type="Rhea" id="RHEA-COMP:9603"/>
        <dbReference type="ChEBI" id="CHEBI:15378"/>
        <dbReference type="ChEBI" id="CHEBI:58405"/>
        <dbReference type="ChEBI" id="CHEBI:60033"/>
        <dbReference type="ChEBI" id="CHEBI:78435"/>
        <dbReference type="EC" id="2.4.99.28"/>
    </reaction>
</comment>
<evidence type="ECO:0000256" key="13">
    <source>
        <dbReference type="ARBA" id="ARBA00022734"/>
    </source>
</evidence>
<keyword evidence="16" id="KW-0573">Peptidoglycan synthesis</keyword>
<dbReference type="SUPFAM" id="SSF56601">
    <property type="entry name" value="beta-lactamase/transpeptidase-like"/>
    <property type="match status" value="1"/>
</dbReference>
<keyword evidence="12" id="KW-0808">Transferase</keyword>
<keyword evidence="17" id="KW-0511">Multifunctional enzyme</keyword>
<dbReference type="InterPro" id="IPR012338">
    <property type="entry name" value="Beta-lactam/transpept-like"/>
</dbReference>
<dbReference type="GO" id="GO:0006508">
    <property type="term" value="P:proteolysis"/>
    <property type="evidence" value="ECO:0007669"/>
    <property type="project" value="UniProtKB-KW"/>
</dbReference>
<dbReference type="SUPFAM" id="SSF53955">
    <property type="entry name" value="Lysozyme-like"/>
    <property type="match status" value="1"/>
</dbReference>
<comment type="similarity">
    <text evidence="3">In the C-terminal section; belongs to the transpeptidase family.</text>
</comment>
<evidence type="ECO:0000256" key="1">
    <source>
        <dbReference type="ARBA" id="ARBA00004167"/>
    </source>
</evidence>
<dbReference type="Pfam" id="PF00905">
    <property type="entry name" value="Transpeptidase"/>
    <property type="match status" value="1"/>
</dbReference>
<dbReference type="InterPro" id="IPR001264">
    <property type="entry name" value="Glyco_trans_51"/>
</dbReference>
<dbReference type="InterPro" id="IPR012413">
    <property type="entry name" value="BA14K"/>
</dbReference>
<keyword evidence="8" id="KW-1003">Cell membrane</keyword>
<dbReference type="GO" id="GO:0009252">
    <property type="term" value="P:peptidoglycan biosynthetic process"/>
    <property type="evidence" value="ECO:0007669"/>
    <property type="project" value="UniProtKB-UniPathway"/>
</dbReference>
<evidence type="ECO:0000256" key="14">
    <source>
        <dbReference type="ARBA" id="ARBA00022801"/>
    </source>
</evidence>